<name>A0AA47N354_MERPO</name>
<feature type="domain" description="GAR" evidence="7">
    <location>
        <begin position="228"/>
        <end position="300"/>
    </location>
</feature>
<dbReference type="SUPFAM" id="SSF143575">
    <property type="entry name" value="GAS2 domain-like"/>
    <property type="match status" value="1"/>
</dbReference>
<dbReference type="Pfam" id="PF00307">
    <property type="entry name" value="CH"/>
    <property type="match status" value="1"/>
</dbReference>
<feature type="domain" description="Calponin-homology (CH)" evidence="6">
    <location>
        <begin position="26"/>
        <end position="154"/>
    </location>
</feature>
<comment type="similarity">
    <text evidence="4">Belongs to the GAS2 family.</text>
</comment>
<dbReference type="InterPro" id="IPR001715">
    <property type="entry name" value="CH_dom"/>
</dbReference>
<organism evidence="8 9">
    <name type="scientific">Merluccius polli</name>
    <name type="common">Benguela hake</name>
    <name type="synonym">Merluccius cadenati</name>
    <dbReference type="NCBI Taxonomy" id="89951"/>
    <lineage>
        <taxon>Eukaryota</taxon>
        <taxon>Metazoa</taxon>
        <taxon>Chordata</taxon>
        <taxon>Craniata</taxon>
        <taxon>Vertebrata</taxon>
        <taxon>Euteleostomi</taxon>
        <taxon>Actinopterygii</taxon>
        <taxon>Neopterygii</taxon>
        <taxon>Teleostei</taxon>
        <taxon>Neoteleostei</taxon>
        <taxon>Acanthomorphata</taxon>
        <taxon>Zeiogadaria</taxon>
        <taxon>Gadariae</taxon>
        <taxon>Gadiformes</taxon>
        <taxon>Gadoidei</taxon>
        <taxon>Merlucciidae</taxon>
        <taxon>Merluccius</taxon>
    </lineage>
</organism>
<dbReference type="EMBL" id="JAOPHQ010001425">
    <property type="protein sequence ID" value="KAK0151015.1"/>
    <property type="molecule type" value="Genomic_DNA"/>
</dbReference>
<comment type="caution">
    <text evidence="8">The sequence shown here is derived from an EMBL/GenBank/DDBJ whole genome shotgun (WGS) entry which is preliminary data.</text>
</comment>
<feature type="compositionally biased region" description="Gly residues" evidence="5">
    <location>
        <begin position="431"/>
        <end position="442"/>
    </location>
</feature>
<dbReference type="SUPFAM" id="SSF47576">
    <property type="entry name" value="Calponin-homology domain, CH-domain"/>
    <property type="match status" value="1"/>
</dbReference>
<dbReference type="PROSITE" id="PS51460">
    <property type="entry name" value="GAR"/>
    <property type="match status" value="1"/>
</dbReference>
<dbReference type="GO" id="GO:0035371">
    <property type="term" value="C:microtubule plus-end"/>
    <property type="evidence" value="ECO:0007669"/>
    <property type="project" value="TreeGrafter"/>
</dbReference>
<evidence type="ECO:0000256" key="4">
    <source>
        <dbReference type="ARBA" id="ARBA00038441"/>
    </source>
</evidence>
<feature type="compositionally biased region" description="Polar residues" evidence="5">
    <location>
        <begin position="538"/>
        <end position="555"/>
    </location>
</feature>
<feature type="compositionally biased region" description="Polar residues" evidence="5">
    <location>
        <begin position="945"/>
        <end position="959"/>
    </location>
</feature>
<accession>A0AA47N354</accession>
<feature type="compositionally biased region" description="Low complexity" evidence="5">
    <location>
        <begin position="598"/>
        <end position="610"/>
    </location>
</feature>
<feature type="compositionally biased region" description="Low complexity" evidence="5">
    <location>
        <begin position="312"/>
        <end position="330"/>
    </location>
</feature>
<evidence type="ECO:0000256" key="1">
    <source>
        <dbReference type="ARBA" id="ARBA00004245"/>
    </source>
</evidence>
<feature type="compositionally biased region" description="Polar residues" evidence="5">
    <location>
        <begin position="1051"/>
        <end position="1071"/>
    </location>
</feature>
<evidence type="ECO:0000259" key="7">
    <source>
        <dbReference type="PROSITE" id="PS51460"/>
    </source>
</evidence>
<feature type="compositionally biased region" description="Basic and acidic residues" evidence="5">
    <location>
        <begin position="814"/>
        <end position="828"/>
    </location>
</feature>
<evidence type="ECO:0000256" key="3">
    <source>
        <dbReference type="ARBA" id="ARBA00023212"/>
    </source>
</evidence>
<comment type="subcellular location">
    <subcellularLocation>
        <location evidence="1">Cytoplasm</location>
        <location evidence="1">Cytoskeleton</location>
    </subcellularLocation>
</comment>
<keyword evidence="2" id="KW-0963">Cytoplasm</keyword>
<dbReference type="SMART" id="SM00033">
    <property type="entry name" value="CH"/>
    <property type="match status" value="1"/>
</dbReference>
<feature type="region of interest" description="Disordered" evidence="5">
    <location>
        <begin position="488"/>
        <end position="693"/>
    </location>
</feature>
<evidence type="ECO:0000313" key="9">
    <source>
        <dbReference type="Proteomes" id="UP001174136"/>
    </source>
</evidence>
<keyword evidence="3" id="KW-0206">Cytoskeleton</keyword>
<dbReference type="Gene3D" id="1.10.418.10">
    <property type="entry name" value="Calponin-like domain"/>
    <property type="match status" value="1"/>
</dbReference>
<evidence type="ECO:0000259" key="6">
    <source>
        <dbReference type="PROSITE" id="PS50021"/>
    </source>
</evidence>
<dbReference type="Pfam" id="PF02187">
    <property type="entry name" value="GAS2"/>
    <property type="match status" value="1"/>
</dbReference>
<gene>
    <name evidence="8" type="primary">Gas2l1</name>
    <name evidence="8" type="ORF">N1851_007896</name>
</gene>
<dbReference type="InterPro" id="IPR003108">
    <property type="entry name" value="GAR_dom"/>
</dbReference>
<dbReference type="GO" id="GO:0031110">
    <property type="term" value="P:regulation of microtubule polymerization or depolymerization"/>
    <property type="evidence" value="ECO:0007669"/>
    <property type="project" value="TreeGrafter"/>
</dbReference>
<dbReference type="InterPro" id="IPR036872">
    <property type="entry name" value="CH_dom_sf"/>
</dbReference>
<feature type="compositionally biased region" description="Polar residues" evidence="5">
    <location>
        <begin position="583"/>
        <end position="592"/>
    </location>
</feature>
<evidence type="ECO:0000313" key="8">
    <source>
        <dbReference type="EMBL" id="KAK0151015.1"/>
    </source>
</evidence>
<dbReference type="PANTHER" id="PTHR46756">
    <property type="entry name" value="TRANSGELIN"/>
    <property type="match status" value="1"/>
</dbReference>
<feature type="region of interest" description="Disordered" evidence="5">
    <location>
        <begin position="797"/>
        <end position="1089"/>
    </location>
</feature>
<dbReference type="GO" id="GO:0008093">
    <property type="term" value="F:cytoskeletal anchor activity"/>
    <property type="evidence" value="ECO:0007669"/>
    <property type="project" value="TreeGrafter"/>
</dbReference>
<evidence type="ECO:0000256" key="2">
    <source>
        <dbReference type="ARBA" id="ARBA00022490"/>
    </source>
</evidence>
<dbReference type="GO" id="GO:0001578">
    <property type="term" value="P:microtubule bundle formation"/>
    <property type="evidence" value="ECO:0007669"/>
    <property type="project" value="TreeGrafter"/>
</dbReference>
<proteinExistence type="inferred from homology"/>
<feature type="compositionally biased region" description="Low complexity" evidence="5">
    <location>
        <begin position="632"/>
        <end position="643"/>
    </location>
</feature>
<dbReference type="GO" id="GO:0051764">
    <property type="term" value="P:actin crosslink formation"/>
    <property type="evidence" value="ECO:0007669"/>
    <property type="project" value="TreeGrafter"/>
</dbReference>
<feature type="region of interest" description="Disordered" evidence="5">
    <location>
        <begin position="181"/>
        <end position="215"/>
    </location>
</feature>
<dbReference type="PANTHER" id="PTHR46756:SF25">
    <property type="entry name" value="GAS2-LIKE PROTEIN 1"/>
    <property type="match status" value="1"/>
</dbReference>
<dbReference type="GO" id="GO:0001725">
    <property type="term" value="C:stress fiber"/>
    <property type="evidence" value="ECO:0007669"/>
    <property type="project" value="TreeGrafter"/>
</dbReference>
<evidence type="ECO:0000256" key="5">
    <source>
        <dbReference type="SAM" id="MobiDB-lite"/>
    </source>
</evidence>
<feature type="compositionally biased region" description="Polar residues" evidence="5">
    <location>
        <begin position="857"/>
        <end position="869"/>
    </location>
</feature>
<dbReference type="AlphaFoldDB" id="A0AA47N354"/>
<dbReference type="GO" id="GO:0005737">
    <property type="term" value="C:cytoplasm"/>
    <property type="evidence" value="ECO:0007669"/>
    <property type="project" value="TreeGrafter"/>
</dbReference>
<dbReference type="Proteomes" id="UP001174136">
    <property type="component" value="Unassembled WGS sequence"/>
</dbReference>
<dbReference type="GO" id="GO:0008017">
    <property type="term" value="F:microtubule binding"/>
    <property type="evidence" value="ECO:0007669"/>
    <property type="project" value="InterPro"/>
</dbReference>
<dbReference type="SMART" id="SM00243">
    <property type="entry name" value="GAS2"/>
    <property type="match status" value="1"/>
</dbReference>
<dbReference type="Gene3D" id="3.30.920.20">
    <property type="entry name" value="Gas2-like domain"/>
    <property type="match status" value="1"/>
</dbReference>
<feature type="region of interest" description="Disordered" evidence="5">
    <location>
        <begin position="312"/>
        <end position="452"/>
    </location>
</feature>
<dbReference type="GO" id="GO:0051015">
    <property type="term" value="F:actin filament binding"/>
    <property type="evidence" value="ECO:0007669"/>
    <property type="project" value="TreeGrafter"/>
</dbReference>
<keyword evidence="9" id="KW-1185">Reference proteome</keyword>
<dbReference type="GO" id="GO:1904825">
    <property type="term" value="P:protein localization to microtubule plus-end"/>
    <property type="evidence" value="ECO:0007669"/>
    <property type="project" value="TreeGrafter"/>
</dbReference>
<feature type="compositionally biased region" description="Acidic residues" evidence="5">
    <location>
        <begin position="916"/>
        <end position="925"/>
    </location>
</feature>
<dbReference type="CDD" id="cd21268">
    <property type="entry name" value="CH_GAS2L1_2"/>
    <property type="match status" value="1"/>
</dbReference>
<dbReference type="GO" id="GO:0005884">
    <property type="term" value="C:actin filament"/>
    <property type="evidence" value="ECO:0007669"/>
    <property type="project" value="TreeGrafter"/>
</dbReference>
<sequence>MADQSNIQSAASKSIRPFKSSEEYLYAMKEDLAEWLNTLYDLDITADTFTDGLDSGCALCRHANHVNRAALDFQRDHPEAARPMKMPRKDVVFQSRNAVSGSFVARDNVSNFIAWCRQELWIKDVLMFETNDLVERCNEKNFVLCLLEVARRGAKFGMLAPMLIQLEEEIEEEIRDQEIRAHPREADEPGEQSPPGRCYGRKEVPESLSPEDETDEAPFVWQQKRVLLDMRNLDELVREILGRCSCPGQFPMTKVSEGKYKVGDSSALIFIRVLRTHVMVRVGGGWDTLEHYLDKHDPCRCAAFAHRYHQAKASSQGQGGHSKSSSAHSSRSTSPGPHWRSDTIAPHKTPDRRNLETASASSSSNRPGRSHHPLNTAANEPEPGAGRPLLPRPPRDRSEPRQFNPLRNRETMLPLTRRLSGDSDSSTTSSKGGGGGGGGGGRYSLANTSRRSGEEVVLLVNRKEGKHVIERPGAGAAAVPALCSLMPRARSQSRERPAPASILKPSPPQGPSDGPRNSRTERGRSLANEVPRRIQAARSHSQGKLPNHTRSSDASPQPPLSERREAKQVPPSSPRMVGGFAKRQSSSCSNSPVKGLQSTSSSPSKKTTVTPRPPAPRSPCVGKNRLLPPVTSGGRRSPHSSPRNAHHHHPPRSPRSFHSPRTAGRGHPHHRGWSGPEHRQEENDEDGLGFGIHMLPALDPQKEQDLYRSFEAELLANTQRGRGALSRGSDGANVPTQAQQVVGALSVPAAADLNVTDSAYSSSNSSTSSLNVGAKMGALPDLRESKRPIPHHFQLEDPLSSPHGHIPGGLHNGRQGELERWGEREGALKKLPAISSSMEEREAMASSLASLGDKEQTTPPNQISPQPTFNCRKLNGDCGGCPSGEGLSSQQGHRGWGSGPEGDVPLPDQQPNLPYDMEDGEEDNNDLPGPDECPSPVALPISEDCSYQDSSSENSSMCFSLSESHSGSSPPPPTLMNGNSDGGVVMRPKKGQKKSDRVPSIYKLKLRPRIRPRTDNRPDNSPSRIPTPVSYRDLQTHKTLTPHSTPPLSPQTSRSNGQPLSHKANMNNPHSHSPAMGNQEFSFPAPGCS</sequence>
<dbReference type="InterPro" id="IPR036534">
    <property type="entry name" value="GAR_dom_sf"/>
</dbReference>
<dbReference type="PROSITE" id="PS50021">
    <property type="entry name" value="CH"/>
    <property type="match status" value="1"/>
</dbReference>
<reference evidence="8" key="1">
    <citation type="journal article" date="2023" name="Front. Mar. Sci.">
        <title>A new Merluccius polli reference genome to investigate the effects of global change in West African waters.</title>
        <authorList>
            <person name="Mateo J.L."/>
            <person name="Blanco-Fernandez C."/>
            <person name="Garcia-Vazquez E."/>
            <person name="Machado-Schiaffino G."/>
        </authorList>
    </citation>
    <scope>NUCLEOTIDE SEQUENCE</scope>
    <source>
        <strain evidence="8">C29</strain>
        <tissue evidence="8">Fin</tissue>
    </source>
</reference>
<protein>
    <submittedName>
        <fullName evidence="8">GAS2-like protein 1</fullName>
    </submittedName>
</protein>